<dbReference type="SUPFAM" id="SSF54373">
    <property type="entry name" value="FAD-linked reductases, C-terminal domain"/>
    <property type="match status" value="1"/>
</dbReference>
<comment type="similarity">
    <text evidence="2 10">Belongs to the GMC oxidoreductase family.</text>
</comment>
<dbReference type="InterPro" id="IPR011614">
    <property type="entry name" value="Catalase_core"/>
</dbReference>
<dbReference type="Pfam" id="PF00199">
    <property type="entry name" value="Catalase"/>
    <property type="match status" value="1"/>
</dbReference>
<dbReference type="Pfam" id="PF05199">
    <property type="entry name" value="GMC_oxred_C"/>
    <property type="match status" value="1"/>
</dbReference>
<organism evidence="12 13">
    <name type="scientific">Aspergillus sclerotialis</name>
    <dbReference type="NCBI Taxonomy" id="2070753"/>
    <lineage>
        <taxon>Eukaryota</taxon>
        <taxon>Fungi</taxon>
        <taxon>Dikarya</taxon>
        <taxon>Ascomycota</taxon>
        <taxon>Pezizomycotina</taxon>
        <taxon>Eurotiomycetes</taxon>
        <taxon>Eurotiomycetidae</taxon>
        <taxon>Eurotiales</taxon>
        <taxon>Aspergillaceae</taxon>
        <taxon>Aspergillus</taxon>
        <taxon>Aspergillus subgen. Polypaecilum</taxon>
    </lineage>
</organism>
<protein>
    <submittedName>
        <fullName evidence="12">Catalase</fullName>
    </submittedName>
</protein>
<dbReference type="GO" id="GO:0004096">
    <property type="term" value="F:catalase activity"/>
    <property type="evidence" value="ECO:0007669"/>
    <property type="project" value="UniProtKB-EC"/>
</dbReference>
<keyword evidence="8" id="KW-0376">Hydrogen peroxide</keyword>
<dbReference type="GO" id="GO:0046872">
    <property type="term" value="F:metal ion binding"/>
    <property type="evidence" value="ECO:0007669"/>
    <property type="project" value="UniProtKB-KW"/>
</dbReference>
<evidence type="ECO:0000259" key="11">
    <source>
        <dbReference type="PROSITE" id="PS00623"/>
    </source>
</evidence>
<evidence type="ECO:0000313" key="12">
    <source>
        <dbReference type="EMBL" id="RJE25285.1"/>
    </source>
</evidence>
<evidence type="ECO:0000256" key="6">
    <source>
        <dbReference type="ARBA" id="ARBA00023002"/>
    </source>
</evidence>
<dbReference type="Pfam" id="PF00732">
    <property type="entry name" value="GMC_oxred_N"/>
    <property type="match status" value="1"/>
</dbReference>
<dbReference type="InterPro" id="IPR010582">
    <property type="entry name" value="Catalase_immune_responsive"/>
</dbReference>
<evidence type="ECO:0000256" key="3">
    <source>
        <dbReference type="ARBA" id="ARBA00022559"/>
    </source>
</evidence>
<evidence type="ECO:0000256" key="10">
    <source>
        <dbReference type="RuleBase" id="RU003968"/>
    </source>
</evidence>
<proteinExistence type="inferred from homology"/>
<accession>A0A3A3A5N3</accession>
<dbReference type="Proteomes" id="UP000266188">
    <property type="component" value="Unassembled WGS sequence"/>
</dbReference>
<dbReference type="InterPro" id="IPR020835">
    <property type="entry name" value="Catalase_sf"/>
</dbReference>
<dbReference type="Gene3D" id="3.50.50.60">
    <property type="entry name" value="FAD/NAD(P)-binding domain"/>
    <property type="match status" value="1"/>
</dbReference>
<dbReference type="STRING" id="2070753.A0A3A3A5N3"/>
<keyword evidence="13" id="KW-1185">Reference proteome</keyword>
<dbReference type="EMBL" id="MVGC01000052">
    <property type="protein sequence ID" value="RJE25285.1"/>
    <property type="molecule type" value="Genomic_DNA"/>
</dbReference>
<dbReference type="GO" id="GO:0016614">
    <property type="term" value="F:oxidoreductase activity, acting on CH-OH group of donors"/>
    <property type="evidence" value="ECO:0007669"/>
    <property type="project" value="InterPro"/>
</dbReference>
<dbReference type="Gene3D" id="3.30.560.10">
    <property type="entry name" value="Glucose Oxidase, domain 3"/>
    <property type="match status" value="1"/>
</dbReference>
<dbReference type="SUPFAM" id="SSF56634">
    <property type="entry name" value="Heme-dependent catalase-like"/>
    <property type="match status" value="1"/>
</dbReference>
<dbReference type="GO" id="GO:0005739">
    <property type="term" value="C:mitochondrion"/>
    <property type="evidence" value="ECO:0007669"/>
    <property type="project" value="TreeGrafter"/>
</dbReference>
<evidence type="ECO:0000256" key="5">
    <source>
        <dbReference type="ARBA" id="ARBA00022723"/>
    </source>
</evidence>
<dbReference type="InterPro" id="IPR007867">
    <property type="entry name" value="GMC_OxRtase_C"/>
</dbReference>
<dbReference type="AlphaFoldDB" id="A0A3A3A5N3"/>
<evidence type="ECO:0000256" key="8">
    <source>
        <dbReference type="ARBA" id="ARBA00023324"/>
    </source>
</evidence>
<name>A0A3A3A5N3_9EURO</name>
<reference evidence="13" key="1">
    <citation type="submission" date="2017-02" db="EMBL/GenBank/DDBJ databases">
        <authorList>
            <person name="Tafer H."/>
            <person name="Lopandic K."/>
        </authorList>
    </citation>
    <scope>NUCLEOTIDE SEQUENCE [LARGE SCALE GENOMIC DNA]</scope>
    <source>
        <strain evidence="13">CBS 366.77</strain>
    </source>
</reference>
<dbReference type="SUPFAM" id="SSF51905">
    <property type="entry name" value="FAD/NAD(P)-binding domain"/>
    <property type="match status" value="1"/>
</dbReference>
<dbReference type="GO" id="GO:0050660">
    <property type="term" value="F:flavin adenine dinucleotide binding"/>
    <property type="evidence" value="ECO:0007669"/>
    <property type="project" value="InterPro"/>
</dbReference>
<dbReference type="PROSITE" id="PS51402">
    <property type="entry name" value="CATALASE_3"/>
    <property type="match status" value="1"/>
</dbReference>
<evidence type="ECO:0000256" key="2">
    <source>
        <dbReference type="ARBA" id="ARBA00010790"/>
    </source>
</evidence>
<dbReference type="GO" id="GO:0042744">
    <property type="term" value="P:hydrogen peroxide catabolic process"/>
    <property type="evidence" value="ECO:0007669"/>
    <property type="project" value="UniProtKB-KW"/>
</dbReference>
<dbReference type="InterPro" id="IPR018028">
    <property type="entry name" value="Catalase"/>
</dbReference>
<sequence length="1072" mass="120134">MERSSYYTLAEGCPYGNPGSSTQLRGTSGGGLGLFQDTQLFESLAHFSRERIPERVVHAKGAGAYGEFEATADCSDITSASFLSKAGKKTPLLLRISTVAHNAGGADTVRDIRGWAMKLYTDEGNLDWVFNDTPIFFIRDPNKFPSMNRSHKRHPRTHRLDANMFWDFHVGNPEGIHQLVQLFSDRGTPKSLRHINAYSGHTYKFVKADGSFKYVKIHIRTNLGSHNMTRDEAARIAGENPDYLLQDLYEAIEKGDYPTWNVYVQVMEPAEAETYRWNIFDMTKVWPHSDYPLRQIGRLTLNRNPRNYFTDIEQAAFSPSTMVPGFAPSADPVLQARLFSYPDAARYRVGVNYQQLPTNAAKAPVYCPFERDGAMRFDDNYGEDPSYVGSSIKPTKLYQDEIGNKMQSLSLLTGHEKWVGEVCFFESQMTDDDFVQPAALWKVIGREPGHQERFIGNVASSLKTVTYPEVRQKAYDLFSRVNKDLGKRIQQVTEMGTGRAHFDFIVVGGGTAGNTVAGRLAENPDVTVLVIEAGAGNPDQLEEITTPSNAMELRNSKHDWAYKSTIVKRDDYERVEKPNSRGKVLGGSSSLNYFTWVPGCKGTFDQWEEYGGKEWTWDPLVPYFRKSVTYHDDLKLYPESLHKLGSGGPIHISHAELLDDMTPFREAVIKAWQSKGGSITENIYDGEMNGLTHCCDSIYKGERSGSWLFLQGKPNVTVLSGTHSKRLIINEADNTCNGVTVIHPSGNESDYFAGREVILSQGVFETPKLLMLSGIGPARELEKHNIKTVVDSCHVGQNLIDHPGVPFVLRVKDGYGMDSAILRKGPKNDAIQAAYKKDRSGPLGSGLLELVGFPRIDQYLENDPAYRRAKAANGGRDIFSPQGQPHFELDFVCMFGQAFQWHYPTPRESDHLTVVVDLVRPISDPGEVTLRSTDPFEQPEINLNFFSNDLDIIAMREGIRFSYDVLMGEDFKHLIVGEYPWQMPLDSDEGMKLAVLDRCQTAFHPCGTARLSKNIGQGVVDPKLKVHNVKGLRVADASVMPIIPDCRIQNAVYMVAEKCADLVKADHKDLYR</sequence>
<comment type="similarity">
    <text evidence="1">Belongs to the catalase family.</text>
</comment>
<evidence type="ECO:0000256" key="1">
    <source>
        <dbReference type="ARBA" id="ARBA00005329"/>
    </source>
</evidence>
<dbReference type="PANTHER" id="PTHR11465:SF26">
    <property type="entry name" value="CATALASE 2"/>
    <property type="match status" value="1"/>
</dbReference>
<keyword evidence="10" id="KW-0274">FAD</keyword>
<dbReference type="OrthoDB" id="6880011at2759"/>
<dbReference type="InterPro" id="IPR036188">
    <property type="entry name" value="FAD/NAD-bd_sf"/>
</dbReference>
<gene>
    <name evidence="12" type="ORF">PHISCL_02374</name>
</gene>
<dbReference type="GO" id="GO:0005777">
    <property type="term" value="C:peroxisome"/>
    <property type="evidence" value="ECO:0007669"/>
    <property type="project" value="TreeGrafter"/>
</dbReference>
<keyword evidence="7" id="KW-0408">Iron</keyword>
<dbReference type="Gene3D" id="2.40.180.10">
    <property type="entry name" value="Catalase core domain"/>
    <property type="match status" value="1"/>
</dbReference>
<dbReference type="InterPro" id="IPR000172">
    <property type="entry name" value="GMC_OxRdtase_N"/>
</dbReference>
<feature type="domain" description="Glucose-methanol-choline oxidoreductase N-terminal" evidence="11">
    <location>
        <begin position="582"/>
        <end position="605"/>
    </location>
</feature>
<keyword evidence="5" id="KW-0479">Metal-binding</keyword>
<keyword evidence="6" id="KW-0560">Oxidoreductase</keyword>
<dbReference type="GO" id="GO:0020037">
    <property type="term" value="F:heme binding"/>
    <property type="evidence" value="ECO:0007669"/>
    <property type="project" value="InterPro"/>
</dbReference>
<keyword evidence="10" id="KW-0285">Flavoprotein</keyword>
<dbReference type="Pfam" id="PF06628">
    <property type="entry name" value="Catalase-rel"/>
    <property type="match status" value="1"/>
</dbReference>
<evidence type="ECO:0000256" key="9">
    <source>
        <dbReference type="ARBA" id="ARBA00044729"/>
    </source>
</evidence>
<evidence type="ECO:0000313" key="13">
    <source>
        <dbReference type="Proteomes" id="UP000266188"/>
    </source>
</evidence>
<dbReference type="GO" id="GO:0042542">
    <property type="term" value="P:response to hydrogen peroxide"/>
    <property type="evidence" value="ECO:0007669"/>
    <property type="project" value="TreeGrafter"/>
</dbReference>
<dbReference type="InterPro" id="IPR024708">
    <property type="entry name" value="Catalase_AS"/>
</dbReference>
<dbReference type="PROSITE" id="PS00438">
    <property type="entry name" value="CATALASE_2"/>
    <property type="match status" value="1"/>
</dbReference>
<dbReference type="CDD" id="cd08157">
    <property type="entry name" value="catalase_fungal"/>
    <property type="match status" value="1"/>
</dbReference>
<dbReference type="SMART" id="SM01060">
    <property type="entry name" value="Catalase"/>
    <property type="match status" value="1"/>
</dbReference>
<evidence type="ECO:0000256" key="4">
    <source>
        <dbReference type="ARBA" id="ARBA00022617"/>
    </source>
</evidence>
<comment type="caution">
    <text evidence="12">The sequence shown here is derived from an EMBL/GenBank/DDBJ whole genome shotgun (WGS) entry which is preliminary data.</text>
</comment>
<dbReference type="PRINTS" id="PR00067">
    <property type="entry name" value="CATALASE"/>
</dbReference>
<evidence type="ECO:0000256" key="7">
    <source>
        <dbReference type="ARBA" id="ARBA00023004"/>
    </source>
</evidence>
<dbReference type="PROSITE" id="PS00623">
    <property type="entry name" value="GMC_OXRED_1"/>
    <property type="match status" value="1"/>
</dbReference>
<dbReference type="FunFam" id="2.40.180.10:FF:000001">
    <property type="entry name" value="Catalase"/>
    <property type="match status" value="1"/>
</dbReference>
<dbReference type="PANTHER" id="PTHR11465">
    <property type="entry name" value="CATALASE"/>
    <property type="match status" value="1"/>
</dbReference>
<keyword evidence="3" id="KW-0575">Peroxidase</keyword>
<keyword evidence="4" id="KW-0349">Heme</keyword>
<comment type="function">
    <text evidence="9">Catalyzes the degradation of hydrogen peroxide (H(2)O(2)) generated by peroxisomal oxidases to water and oxygen, thereby protecting cells from the toxic effects of hydrogen peroxide.</text>
</comment>